<evidence type="ECO:0000256" key="6">
    <source>
        <dbReference type="SAM" id="MobiDB-lite"/>
    </source>
</evidence>
<keyword evidence="2" id="KW-1003">Cell membrane</keyword>
<evidence type="ECO:0000256" key="7">
    <source>
        <dbReference type="SAM" id="Phobius"/>
    </source>
</evidence>
<dbReference type="EMBL" id="JBBHLI010000005">
    <property type="protein sequence ID" value="MEK9501485.1"/>
    <property type="molecule type" value="Genomic_DNA"/>
</dbReference>
<keyword evidence="10" id="KW-1185">Reference proteome</keyword>
<dbReference type="SUPFAM" id="SSF50182">
    <property type="entry name" value="Sm-like ribonucleoproteins"/>
    <property type="match status" value="1"/>
</dbReference>
<dbReference type="Proteomes" id="UP001484239">
    <property type="component" value="Unassembled WGS sequence"/>
</dbReference>
<keyword evidence="4 7" id="KW-1133">Transmembrane helix</keyword>
<comment type="subcellular location">
    <subcellularLocation>
        <location evidence="1">Cell membrane</location>
        <topology evidence="1">Multi-pass membrane protein</topology>
    </subcellularLocation>
</comment>
<proteinExistence type="predicted"/>
<evidence type="ECO:0000256" key="1">
    <source>
        <dbReference type="ARBA" id="ARBA00004651"/>
    </source>
</evidence>
<dbReference type="Pfam" id="PF00924">
    <property type="entry name" value="MS_channel_2nd"/>
    <property type="match status" value="1"/>
</dbReference>
<feature type="region of interest" description="Disordered" evidence="6">
    <location>
        <begin position="323"/>
        <end position="346"/>
    </location>
</feature>
<keyword evidence="3 7" id="KW-0812">Transmembrane</keyword>
<keyword evidence="5 7" id="KW-0472">Membrane</keyword>
<feature type="domain" description="Mechanosensitive ion channel MscS" evidence="8">
    <location>
        <begin position="125"/>
        <end position="200"/>
    </location>
</feature>
<feature type="transmembrane region" description="Helical" evidence="7">
    <location>
        <begin position="81"/>
        <end position="102"/>
    </location>
</feature>
<dbReference type="InterPro" id="IPR006685">
    <property type="entry name" value="MscS_channel_2nd"/>
</dbReference>
<sequence length="346" mass="38872">MHPVFAPFRAPLLQQPAVATPQTEALDRATAWLEGVFGLGPVAVRRALLSLALILAVWFLRRLVIRIITSRIEDPRTRYGWVKGTAWAAYGVVFLLLGQIWLESVRNVGTFLGLLTAGLAIALKDLITNMAGWAFILTRHPFAVGDRIQIGEHKGDVVDIRLFQFTLLEVGNWVHADQSTGRIIHVPNADVFSEPVANYTDEFPYVWHEMPVLVTFESDWRRARELLQSALDAIAREIALEAATALRRGSRKFLISYRHFSPRVYVSVEDSGVCLTLRFLAPVRQRRGLNERIWEAILDAFAEEEAIDLAYPTRRMFINPVEGRPGARAPWPPPSDPLTPPRSAPG</sequence>
<evidence type="ECO:0000259" key="8">
    <source>
        <dbReference type="Pfam" id="PF00924"/>
    </source>
</evidence>
<dbReference type="RefSeq" id="WP_405286962.1">
    <property type="nucleotide sequence ID" value="NZ_JBBHLI010000005.1"/>
</dbReference>
<feature type="transmembrane region" description="Helical" evidence="7">
    <location>
        <begin position="43"/>
        <end position="60"/>
    </location>
</feature>
<dbReference type="Gene3D" id="2.30.30.60">
    <property type="match status" value="1"/>
</dbReference>
<evidence type="ECO:0000256" key="4">
    <source>
        <dbReference type="ARBA" id="ARBA00022989"/>
    </source>
</evidence>
<accession>A0ABU9ED95</accession>
<evidence type="ECO:0000313" key="9">
    <source>
        <dbReference type="EMBL" id="MEK9501485.1"/>
    </source>
</evidence>
<evidence type="ECO:0000256" key="3">
    <source>
        <dbReference type="ARBA" id="ARBA00022692"/>
    </source>
</evidence>
<comment type="caution">
    <text evidence="9">The sequence shown here is derived from an EMBL/GenBank/DDBJ whole genome shotgun (WGS) entry which is preliminary data.</text>
</comment>
<evidence type="ECO:0000256" key="5">
    <source>
        <dbReference type="ARBA" id="ARBA00023136"/>
    </source>
</evidence>
<dbReference type="PANTHER" id="PTHR30566">
    <property type="entry name" value="YNAI-RELATED MECHANOSENSITIVE ION CHANNEL"/>
    <property type="match status" value="1"/>
</dbReference>
<gene>
    <name evidence="9" type="ORF">WI372_10895</name>
</gene>
<dbReference type="InterPro" id="IPR010920">
    <property type="entry name" value="LSM_dom_sf"/>
</dbReference>
<dbReference type="PANTHER" id="PTHR30566:SF5">
    <property type="entry name" value="MECHANOSENSITIVE ION CHANNEL PROTEIN 1, MITOCHONDRIAL-RELATED"/>
    <property type="match status" value="1"/>
</dbReference>
<organism evidence="9 10">
    <name type="scientific">Gaopeijia maritima</name>
    <dbReference type="NCBI Taxonomy" id="3119007"/>
    <lineage>
        <taxon>Bacteria</taxon>
        <taxon>Pseudomonadati</taxon>
        <taxon>Gemmatimonadota</taxon>
        <taxon>Longimicrobiia</taxon>
        <taxon>Gaopeijiales</taxon>
        <taxon>Gaopeijiaceae</taxon>
        <taxon>Gaopeijia</taxon>
    </lineage>
</organism>
<protein>
    <submittedName>
        <fullName evidence="9">Mechanosensitive ion channel domain-containing protein</fullName>
    </submittedName>
</protein>
<dbReference type="Gene3D" id="3.30.70.100">
    <property type="match status" value="1"/>
</dbReference>
<feature type="compositionally biased region" description="Pro residues" evidence="6">
    <location>
        <begin position="330"/>
        <end position="346"/>
    </location>
</feature>
<evidence type="ECO:0000256" key="2">
    <source>
        <dbReference type="ARBA" id="ARBA00022475"/>
    </source>
</evidence>
<reference evidence="9 10" key="1">
    <citation type="submission" date="2024-02" db="EMBL/GenBank/DDBJ databases">
        <title>A novel Gemmatimonadota bacterium.</title>
        <authorList>
            <person name="Du Z.-J."/>
            <person name="Ye Y.-Q."/>
        </authorList>
    </citation>
    <scope>NUCLEOTIDE SEQUENCE [LARGE SCALE GENOMIC DNA]</scope>
    <source>
        <strain evidence="9 10">DH-20</strain>
    </source>
</reference>
<name>A0ABU9ED95_9BACT</name>
<dbReference type="InterPro" id="IPR023408">
    <property type="entry name" value="MscS_beta-dom_sf"/>
</dbReference>
<evidence type="ECO:0000313" key="10">
    <source>
        <dbReference type="Proteomes" id="UP001484239"/>
    </source>
</evidence>
<dbReference type="InterPro" id="IPR011066">
    <property type="entry name" value="MscS_channel_C_sf"/>
</dbReference>
<dbReference type="SUPFAM" id="SSF82689">
    <property type="entry name" value="Mechanosensitive channel protein MscS (YggB), C-terminal domain"/>
    <property type="match status" value="1"/>
</dbReference>